<evidence type="ECO:0000313" key="4">
    <source>
        <dbReference type="Proteomes" id="UP001597601"/>
    </source>
</evidence>
<feature type="transmembrane region" description="Helical" evidence="1">
    <location>
        <begin position="246"/>
        <end position="263"/>
    </location>
</feature>
<protein>
    <submittedName>
        <fullName evidence="3">EamA family transporter</fullName>
    </submittedName>
</protein>
<evidence type="ECO:0000259" key="2">
    <source>
        <dbReference type="Pfam" id="PF00892"/>
    </source>
</evidence>
<sequence>MNNTKYYLAAIIAYATWGFFSLVLKPLAAYPSVDILFYRVFSCAILMLIIVALFKRQAVNETINTYKALPAYKKRKILLLNVGGSILLTINWFSFIYVLNHVSIKAASLAYLVCPILTTLLAWAILRERLSKPQWGAIGLSLASCLLLSYSNIIDMFYSIIIGLSYAAYLVSQRQNKGFDKFIVLTFHIVLSALILLLFYPRLGGPVPAEGEFYFYIEIIAVAFTIIPLFLNLFALKKLTSSTLGMLLNINPIIGFTLAGLLYRERISQVQIIAYSLIFVSVLVFNAHHLFSGKKQQAALGSQVN</sequence>
<dbReference type="PANTHER" id="PTHR22911:SF137">
    <property type="entry name" value="SOLUTE CARRIER FAMILY 35 MEMBER G2-RELATED"/>
    <property type="match status" value="1"/>
</dbReference>
<feature type="transmembrane region" description="Helical" evidence="1">
    <location>
        <begin position="7"/>
        <end position="24"/>
    </location>
</feature>
<dbReference type="EMBL" id="JBHUON010000018">
    <property type="protein sequence ID" value="MFD2865875.1"/>
    <property type="molecule type" value="Genomic_DNA"/>
</dbReference>
<keyword evidence="1" id="KW-0812">Transmembrane</keyword>
<dbReference type="RefSeq" id="WP_377129009.1">
    <property type="nucleotide sequence ID" value="NZ_JBHUHN010000001.1"/>
</dbReference>
<keyword evidence="1" id="KW-0472">Membrane</keyword>
<feature type="domain" description="EamA" evidence="2">
    <location>
        <begin position="5"/>
        <end position="149"/>
    </location>
</feature>
<dbReference type="InterPro" id="IPR037185">
    <property type="entry name" value="EmrE-like"/>
</dbReference>
<evidence type="ECO:0000313" key="3">
    <source>
        <dbReference type="EMBL" id="MFD2865875.1"/>
    </source>
</evidence>
<comment type="caution">
    <text evidence="3">The sequence shown here is derived from an EMBL/GenBank/DDBJ whole genome shotgun (WGS) entry which is preliminary data.</text>
</comment>
<feature type="transmembrane region" description="Helical" evidence="1">
    <location>
        <begin position="269"/>
        <end position="287"/>
    </location>
</feature>
<keyword evidence="1" id="KW-1133">Transmembrane helix</keyword>
<dbReference type="Pfam" id="PF00892">
    <property type="entry name" value="EamA"/>
    <property type="match status" value="2"/>
</dbReference>
<evidence type="ECO:0000256" key="1">
    <source>
        <dbReference type="SAM" id="Phobius"/>
    </source>
</evidence>
<feature type="transmembrane region" description="Helical" evidence="1">
    <location>
        <begin position="156"/>
        <end position="171"/>
    </location>
</feature>
<feature type="domain" description="EamA" evidence="2">
    <location>
        <begin position="157"/>
        <end position="286"/>
    </location>
</feature>
<gene>
    <name evidence="3" type="ORF">ACFSYC_14335</name>
</gene>
<proteinExistence type="predicted"/>
<organism evidence="3 4">
    <name type="scientific">Mucilaginibacter antarcticus</name>
    <dbReference type="NCBI Taxonomy" id="1855725"/>
    <lineage>
        <taxon>Bacteria</taxon>
        <taxon>Pseudomonadati</taxon>
        <taxon>Bacteroidota</taxon>
        <taxon>Sphingobacteriia</taxon>
        <taxon>Sphingobacteriales</taxon>
        <taxon>Sphingobacteriaceae</taxon>
        <taxon>Mucilaginibacter</taxon>
    </lineage>
</organism>
<feature type="transmembrane region" description="Helical" evidence="1">
    <location>
        <begin position="106"/>
        <end position="126"/>
    </location>
</feature>
<feature type="transmembrane region" description="Helical" evidence="1">
    <location>
        <begin position="77"/>
        <end position="100"/>
    </location>
</feature>
<feature type="transmembrane region" description="Helical" evidence="1">
    <location>
        <begin position="183"/>
        <end position="201"/>
    </location>
</feature>
<feature type="transmembrane region" description="Helical" evidence="1">
    <location>
        <begin position="213"/>
        <end position="234"/>
    </location>
</feature>
<dbReference type="InterPro" id="IPR000620">
    <property type="entry name" value="EamA_dom"/>
</dbReference>
<accession>A0ABW5XTI5</accession>
<dbReference type="SUPFAM" id="SSF103481">
    <property type="entry name" value="Multidrug resistance efflux transporter EmrE"/>
    <property type="match status" value="2"/>
</dbReference>
<name>A0ABW5XTI5_9SPHI</name>
<keyword evidence="4" id="KW-1185">Reference proteome</keyword>
<feature type="transmembrane region" description="Helical" evidence="1">
    <location>
        <begin position="36"/>
        <end position="56"/>
    </location>
</feature>
<reference evidence="4" key="1">
    <citation type="journal article" date="2019" name="Int. J. Syst. Evol. Microbiol.">
        <title>The Global Catalogue of Microorganisms (GCM) 10K type strain sequencing project: providing services to taxonomists for standard genome sequencing and annotation.</title>
        <authorList>
            <consortium name="The Broad Institute Genomics Platform"/>
            <consortium name="The Broad Institute Genome Sequencing Center for Infectious Disease"/>
            <person name="Wu L."/>
            <person name="Ma J."/>
        </authorList>
    </citation>
    <scope>NUCLEOTIDE SEQUENCE [LARGE SCALE GENOMIC DNA]</scope>
    <source>
        <strain evidence="4">KCTC 52232</strain>
    </source>
</reference>
<dbReference type="Proteomes" id="UP001597601">
    <property type="component" value="Unassembled WGS sequence"/>
</dbReference>
<dbReference type="PANTHER" id="PTHR22911">
    <property type="entry name" value="ACYL-MALONYL CONDENSING ENZYME-RELATED"/>
    <property type="match status" value="1"/>
</dbReference>